<evidence type="ECO:0000313" key="2">
    <source>
        <dbReference type="Proteomes" id="UP001060085"/>
    </source>
</evidence>
<comment type="caution">
    <text evidence="1">The sequence shown here is derived from an EMBL/GenBank/DDBJ whole genome shotgun (WGS) entry which is preliminary data.</text>
</comment>
<protein>
    <submittedName>
        <fullName evidence="1">Uncharacterized protein</fullName>
    </submittedName>
</protein>
<sequence>MPDRVLRQFGYKQCIPAYPIQPQEALRPPNNRMYVLRNTFVEALWLEAPTHLLIETWISVPTILPSSCTDDYMGWYLPRSHPRIQNLGNIPSGFHLPVVPVMSCQALFDLIARKATREDLEDSEFRRTVRDLLRKHYRAP</sequence>
<gene>
    <name evidence="1" type="ORF">M9H77_27694</name>
</gene>
<accession>A0ACC0ADT4</accession>
<evidence type="ECO:0000313" key="1">
    <source>
        <dbReference type="EMBL" id="KAI5658901.1"/>
    </source>
</evidence>
<organism evidence="1 2">
    <name type="scientific">Catharanthus roseus</name>
    <name type="common">Madagascar periwinkle</name>
    <name type="synonym">Vinca rosea</name>
    <dbReference type="NCBI Taxonomy" id="4058"/>
    <lineage>
        <taxon>Eukaryota</taxon>
        <taxon>Viridiplantae</taxon>
        <taxon>Streptophyta</taxon>
        <taxon>Embryophyta</taxon>
        <taxon>Tracheophyta</taxon>
        <taxon>Spermatophyta</taxon>
        <taxon>Magnoliopsida</taxon>
        <taxon>eudicotyledons</taxon>
        <taxon>Gunneridae</taxon>
        <taxon>Pentapetalae</taxon>
        <taxon>asterids</taxon>
        <taxon>lamiids</taxon>
        <taxon>Gentianales</taxon>
        <taxon>Apocynaceae</taxon>
        <taxon>Rauvolfioideae</taxon>
        <taxon>Vinceae</taxon>
        <taxon>Catharanthinae</taxon>
        <taxon>Catharanthus</taxon>
    </lineage>
</organism>
<reference evidence="2" key="1">
    <citation type="journal article" date="2023" name="Nat. Plants">
        <title>Single-cell RNA sequencing provides a high-resolution roadmap for understanding the multicellular compartmentation of specialized metabolism.</title>
        <authorList>
            <person name="Sun S."/>
            <person name="Shen X."/>
            <person name="Li Y."/>
            <person name="Li Y."/>
            <person name="Wang S."/>
            <person name="Li R."/>
            <person name="Zhang H."/>
            <person name="Shen G."/>
            <person name="Guo B."/>
            <person name="Wei J."/>
            <person name="Xu J."/>
            <person name="St-Pierre B."/>
            <person name="Chen S."/>
            <person name="Sun C."/>
        </authorList>
    </citation>
    <scope>NUCLEOTIDE SEQUENCE [LARGE SCALE GENOMIC DNA]</scope>
</reference>
<name>A0ACC0ADT4_CATRO</name>
<dbReference type="Proteomes" id="UP001060085">
    <property type="component" value="Linkage Group LG06"/>
</dbReference>
<dbReference type="EMBL" id="CM044706">
    <property type="protein sequence ID" value="KAI5658901.1"/>
    <property type="molecule type" value="Genomic_DNA"/>
</dbReference>
<proteinExistence type="predicted"/>
<keyword evidence="2" id="KW-1185">Reference proteome</keyword>